<feature type="domain" description="DUF1232" evidence="6">
    <location>
        <begin position="36"/>
        <end position="70"/>
    </location>
</feature>
<dbReference type="Pfam" id="PF06803">
    <property type="entry name" value="DUF1232"/>
    <property type="match status" value="1"/>
</dbReference>
<dbReference type="STRING" id="199441.BkAM31D_06745"/>
<feature type="transmembrane region" description="Helical" evidence="5">
    <location>
        <begin position="35"/>
        <end position="52"/>
    </location>
</feature>
<gene>
    <name evidence="7" type="ORF">BkAM31D_06745</name>
</gene>
<keyword evidence="3 5" id="KW-1133">Transmembrane helix</keyword>
<keyword evidence="4 5" id="KW-0472">Membrane</keyword>
<reference evidence="7 8" key="1">
    <citation type="submission" date="2017-04" db="EMBL/GenBank/DDBJ databases">
        <title>Bacillus krulwichiae AM31D Genome sequencing and assembly.</title>
        <authorList>
            <person name="Krulwich T.A."/>
            <person name="Anastor L."/>
            <person name="Ehrlich R."/>
            <person name="Ehrlich G.D."/>
            <person name="Janto B."/>
        </authorList>
    </citation>
    <scope>NUCLEOTIDE SEQUENCE [LARGE SCALE GENOMIC DNA]</scope>
    <source>
        <strain evidence="7 8">AM31D</strain>
    </source>
</reference>
<evidence type="ECO:0000256" key="4">
    <source>
        <dbReference type="ARBA" id="ARBA00023136"/>
    </source>
</evidence>
<evidence type="ECO:0000256" key="5">
    <source>
        <dbReference type="SAM" id="Phobius"/>
    </source>
</evidence>
<evidence type="ECO:0000256" key="2">
    <source>
        <dbReference type="ARBA" id="ARBA00022692"/>
    </source>
</evidence>
<protein>
    <recommendedName>
        <fullName evidence="6">DUF1232 domain-containing protein</fullName>
    </recommendedName>
</protein>
<organism evidence="7 8">
    <name type="scientific">Halalkalibacter krulwichiae</name>
    <dbReference type="NCBI Taxonomy" id="199441"/>
    <lineage>
        <taxon>Bacteria</taxon>
        <taxon>Bacillati</taxon>
        <taxon>Bacillota</taxon>
        <taxon>Bacilli</taxon>
        <taxon>Bacillales</taxon>
        <taxon>Bacillaceae</taxon>
        <taxon>Halalkalibacter</taxon>
    </lineage>
</organism>
<evidence type="ECO:0000259" key="6">
    <source>
        <dbReference type="Pfam" id="PF06803"/>
    </source>
</evidence>
<sequence length="89" mass="10593">MKYAKRLLFILKVKKFLPFMKEFFQSSEVKRSKKVLGISFILAYLIFPFDLIPDYLVFFGILDDLMLATFVLERMVYLAPPSLKQKYQL</sequence>
<dbReference type="PIRSF" id="PIRSF029962">
    <property type="entry name" value="UCP029962"/>
    <property type="match status" value="1"/>
</dbReference>
<evidence type="ECO:0000313" key="8">
    <source>
        <dbReference type="Proteomes" id="UP000193006"/>
    </source>
</evidence>
<dbReference type="EMBL" id="CP020814">
    <property type="protein sequence ID" value="ARK29582.1"/>
    <property type="molecule type" value="Genomic_DNA"/>
</dbReference>
<evidence type="ECO:0000256" key="1">
    <source>
        <dbReference type="ARBA" id="ARBA00004127"/>
    </source>
</evidence>
<keyword evidence="2 5" id="KW-0812">Transmembrane</keyword>
<accession>A0A1X9MGL7</accession>
<evidence type="ECO:0000256" key="3">
    <source>
        <dbReference type="ARBA" id="ARBA00022989"/>
    </source>
</evidence>
<dbReference type="Proteomes" id="UP000193006">
    <property type="component" value="Chromosome"/>
</dbReference>
<proteinExistence type="predicted"/>
<dbReference type="InterPro" id="IPR016941">
    <property type="entry name" value="UCP029962"/>
</dbReference>
<dbReference type="RefSeq" id="WP_235820412.1">
    <property type="nucleotide sequence ID" value="NZ_CP020814.1"/>
</dbReference>
<evidence type="ECO:0000313" key="7">
    <source>
        <dbReference type="EMBL" id="ARK29582.1"/>
    </source>
</evidence>
<dbReference type="AlphaFoldDB" id="A0A1X9MGL7"/>
<dbReference type="InterPro" id="IPR010652">
    <property type="entry name" value="DUF1232"/>
</dbReference>
<dbReference type="KEGG" id="bkw:BkAM31D_06745"/>
<keyword evidence="8" id="KW-1185">Reference proteome</keyword>
<comment type="subcellular location">
    <subcellularLocation>
        <location evidence="1">Endomembrane system</location>
        <topology evidence="1">Multi-pass membrane protein</topology>
    </subcellularLocation>
</comment>
<dbReference type="GO" id="GO:0012505">
    <property type="term" value="C:endomembrane system"/>
    <property type="evidence" value="ECO:0007669"/>
    <property type="project" value="UniProtKB-SubCell"/>
</dbReference>
<name>A0A1X9MGL7_9BACI</name>